<evidence type="ECO:0000256" key="2">
    <source>
        <dbReference type="ARBA" id="ARBA00022670"/>
    </source>
</evidence>
<keyword evidence="2 9" id="KW-0645">Protease</keyword>
<feature type="binding site" evidence="9">
    <location>
        <position position="553"/>
    </location>
    <ligand>
        <name>Zn(2+)</name>
        <dbReference type="ChEBI" id="CHEBI:29105"/>
        <note>catalytic</note>
    </ligand>
</feature>
<dbReference type="PANTHER" id="PTHR10127">
    <property type="entry name" value="DISCOIDIN, CUB, EGF, LAMININ , AND ZINC METALLOPROTEASE DOMAIN CONTAINING"/>
    <property type="match status" value="1"/>
</dbReference>
<evidence type="ECO:0000256" key="10">
    <source>
        <dbReference type="RuleBase" id="RU361183"/>
    </source>
</evidence>
<evidence type="ECO:0000256" key="7">
    <source>
        <dbReference type="ARBA" id="ARBA00023157"/>
    </source>
</evidence>
<evidence type="ECO:0000259" key="11">
    <source>
        <dbReference type="PROSITE" id="PS50026"/>
    </source>
</evidence>
<feature type="binding site" evidence="9">
    <location>
        <position position="1398"/>
    </location>
    <ligand>
        <name>Zn(2+)</name>
        <dbReference type="ChEBI" id="CHEBI:29105"/>
        <note>catalytic</note>
    </ligand>
</feature>
<evidence type="ECO:0000256" key="4">
    <source>
        <dbReference type="ARBA" id="ARBA00022801"/>
    </source>
</evidence>
<feature type="binding site" evidence="9">
    <location>
        <position position="980"/>
    </location>
    <ligand>
        <name>Zn(2+)</name>
        <dbReference type="ChEBI" id="CHEBI:29105"/>
        <note>catalytic</note>
    </ligand>
</feature>
<dbReference type="PROSITE" id="PS50026">
    <property type="entry name" value="EGF_3"/>
    <property type="match status" value="1"/>
</dbReference>
<dbReference type="SMART" id="SM00235">
    <property type="entry name" value="ZnMc"/>
    <property type="match status" value="4"/>
</dbReference>
<feature type="binding site" evidence="9">
    <location>
        <position position="1392"/>
    </location>
    <ligand>
        <name>Zn(2+)</name>
        <dbReference type="ChEBI" id="CHEBI:29105"/>
        <note>catalytic</note>
    </ligand>
</feature>
<dbReference type="PROSITE" id="PS01186">
    <property type="entry name" value="EGF_2"/>
    <property type="match status" value="4"/>
</dbReference>
<dbReference type="Pfam" id="PF01400">
    <property type="entry name" value="Astacin"/>
    <property type="match status" value="5"/>
</dbReference>
<dbReference type="InterPro" id="IPR006026">
    <property type="entry name" value="Peptidase_Metallo"/>
</dbReference>
<dbReference type="AlphaFoldDB" id="A0AAF5DF23"/>
<sequence length="1850" mass="215665">MITFNLFINIFSYINSYDKFNKIKDNDRNNRIKRQMYYDILKFWASPINYYIDPGLNEKTILLALYEIEENTCILFKRISHLVSGMSGIRFVSGPAYSSIIGKNKPYTWQNISIGIDDSNEKGLIQHELLHTLGLFSEQNRYDRDNYVFVSSNSVELPQKRALGMYSRTHLLTYGLPYDYGSMMHDGAYSYGPNSKQTIFTKDVLYKYTIGAKDIISFLDYELINLHYCGRRCKKKINCLNEGYQNPLDCSSCKCVKGFTGKRCENFLTNLKNCGESVYQAKELPKKIKIDGFKSCTYHILAKKGRRIVIYLKSTTLYPNAKNFCYISNSIEIKFYKSKSTSGARFCLNTKSVTIVSSSSHVIVSYRSSNYKNNVEMLYRELLEKVKASEINFHALHFLLSEIEKFKYNNLSYLSDSDKFKRNVKVYNNLNNLYDKNITLDKENKKRSINNTNDKIFRKKRMIIGDFFAKWFTPIPYYIGVGVRHHLVESALSMIQRETCIRFKKYRRMLPKVSGIGYLPGDNCSSPVGQQRGKIWQIIFLSPSCDKIGWIQHETLHSLGFYHTHSRLDRSRYLYINKKNVKKGFYSDFMKVRSCDSRTFDVPFDFGSVMMYSPIAFSENGQDTILSHDFRYKNTYGVADRISFADAKMLNKFYCPYNCRRKINCFNGGYQDPNNCNKCKCVQGYIGPFCNILSLPGEFCGPSKLQALSKIKKFKLDGKKNCIFHVFSPNNQKIAIKILASRFNPNFERPCRTFNSLEIKYWANKVPTGARFCRSLINVIIYSENNHVIIYYRSNNSRNYFEILYKTILKNFNEDKLSTLEKFKYNNFKQIGDSEKFKRSLELYNDHYNLSDENIVQKRENNKRSINNTNDEVYREKRMITGDFLARWALPIPYYVAPGVSHFLIEKALAMLRRETCIRFKKYKAMRLGISGIKFVRGDICSSPVGQQKGRIWQTILLAPSCEKVGRIQHETLHSLGLLHAHSRIDRNRYLYIAKENIKPGCRNEFRRVTRYDSATLGIPFDFGSVMMYPPTAFSKNGQDTIVAYDFRYKNTYGVADRISYADAKMLNRLYCSNVCRRKINCLNGGYQNPNNCKKCKCVLGYIGPHCNLLTQPSRLCGPSKLQARSEIKQFSLGGRKDCIFHVFAPKGKKIAIKVLHSEFTPNKERPCHIVNSLEIKYWTNKVSTGARFCNIQSNIIVYSENDHVIIYYRSRNPQNKFRILYKSIISNFNRQRFVKIKNSEKNNVNFINYGKKFKRNVGFQDNQTKLDDNSNIFNDENNKLLINNFNNEKNYRKKRAALSWMLKKWKLPIPYFIDARINHQFVTLALSIIQKETCVSFIKYSTMIPGLSGLRYFYGPDCSSPIGKQTDKAWQIINIGKGCDTVDTIQHETMHALGFFHEHARHDRDKYLILNKENINPSFHYDLRKISKMYSRTFGISFDFGSVMLYTARSYSKNEKMTIVPRDGNYTKTQGSSKSLSFNDAKQINMCYCQNKCKKRIKCMNGGYQDPNNCNSCKCIEGFGGRWCQFLPATLNECGKSVIIAKKMITLLKLNGQKNCIYHIFSKINEKVAIFIIVSSFYPNMRSLCDPRNSLEIKYWRDKAPTGAYFCLLDQKILIVGENNHVIVYFRSTNIKNRFIILLKSITENYNTNNLRDEFIRLQGSQDKLYDNQFFDNQNKKRSINSFSNEKNYREKRMVRLWYYKKWGLTIPYFTDVYVNHRLIDLALQMMQKETCIKFVKYSRMDPNITGLRYFYGHDCSSPIGKPKSRVWLDISIGHRCDTIKGYAQKLSFADAKIINLYYCQNVCRKKIRCMNGGYQDPNNCNNCKCVKGYGGRWCQFLTLFTIECGEPV</sequence>
<feature type="disulfide bond" evidence="8">
    <location>
        <begin position="1801"/>
        <end position="1811"/>
    </location>
</feature>
<dbReference type="InterPro" id="IPR001506">
    <property type="entry name" value="Peptidase_M12A"/>
</dbReference>
<feature type="disulfide bond" evidence="8">
    <location>
        <begin position="1827"/>
        <end position="1836"/>
    </location>
</feature>
<dbReference type="InterPro" id="IPR024079">
    <property type="entry name" value="MetalloPept_cat_dom_sf"/>
</dbReference>
<dbReference type="SUPFAM" id="SSF49854">
    <property type="entry name" value="Spermadhesin, CUB domain"/>
    <property type="match status" value="3"/>
</dbReference>
<keyword evidence="1 8" id="KW-0245">EGF-like domain</keyword>
<comment type="cofactor">
    <cofactor evidence="9 10">
        <name>Zn(2+)</name>
        <dbReference type="ChEBI" id="CHEBI:29105"/>
    </cofactor>
    <text evidence="9 10">Binds 1 zinc ion per subunit.</text>
</comment>
<accession>A0AAF5DF23</accession>
<dbReference type="InterPro" id="IPR035914">
    <property type="entry name" value="Sperma_CUB_dom_sf"/>
</dbReference>
<feature type="domain" description="Peptidase M12A" evidence="12">
    <location>
        <begin position="461"/>
        <end position="656"/>
    </location>
</feature>
<feature type="disulfide bond" evidence="9">
    <location>
        <begin position="500"/>
        <end position="655"/>
    </location>
</feature>
<evidence type="ECO:0000256" key="5">
    <source>
        <dbReference type="ARBA" id="ARBA00022833"/>
    </source>
</evidence>
<keyword evidence="4 9" id="KW-0378">Hydrolase</keyword>
<dbReference type="Proteomes" id="UP000035681">
    <property type="component" value="Unplaced"/>
</dbReference>
<evidence type="ECO:0000313" key="14">
    <source>
        <dbReference type="WBParaSite" id="TCONS_00011413.p2"/>
    </source>
</evidence>
<evidence type="ECO:0000256" key="1">
    <source>
        <dbReference type="ARBA" id="ARBA00022536"/>
    </source>
</evidence>
<keyword evidence="7 8" id="KW-1015">Disulfide bond</keyword>
<keyword evidence="5 9" id="KW-0862">Zinc</keyword>
<feature type="active site" evidence="9">
    <location>
        <position position="971"/>
    </location>
</feature>
<dbReference type="EC" id="3.4.24.-" evidence="10"/>
<evidence type="ECO:0000256" key="6">
    <source>
        <dbReference type="ARBA" id="ARBA00023049"/>
    </source>
</evidence>
<dbReference type="Gene3D" id="2.60.120.290">
    <property type="entry name" value="Spermadhesin, CUB domain"/>
    <property type="match status" value="2"/>
</dbReference>
<dbReference type="WBParaSite" id="TCONS_00011413.p2">
    <property type="protein sequence ID" value="TCONS_00011413.p2"/>
    <property type="gene ID" value="XLOC_005795"/>
</dbReference>
<feature type="disulfide bond" evidence="9">
    <location>
        <begin position="1335"/>
        <end position="1490"/>
    </location>
</feature>
<dbReference type="PRINTS" id="PR00480">
    <property type="entry name" value="ASTACIN"/>
</dbReference>
<dbReference type="GO" id="GO:0008270">
    <property type="term" value="F:zinc ion binding"/>
    <property type="evidence" value="ECO:0007669"/>
    <property type="project" value="UniProtKB-UniRule"/>
</dbReference>
<keyword evidence="13" id="KW-1185">Reference proteome</keyword>
<dbReference type="PROSITE" id="PS51864">
    <property type="entry name" value="ASTACIN"/>
    <property type="match status" value="4"/>
</dbReference>
<organism evidence="13 14">
    <name type="scientific">Strongyloides stercoralis</name>
    <name type="common">Threadworm</name>
    <dbReference type="NCBI Taxonomy" id="6248"/>
    <lineage>
        <taxon>Eukaryota</taxon>
        <taxon>Metazoa</taxon>
        <taxon>Ecdysozoa</taxon>
        <taxon>Nematoda</taxon>
        <taxon>Chromadorea</taxon>
        <taxon>Rhabditida</taxon>
        <taxon>Tylenchina</taxon>
        <taxon>Panagrolaimomorpha</taxon>
        <taxon>Strongyloidoidea</taxon>
        <taxon>Strongyloididae</taxon>
        <taxon>Strongyloides</taxon>
    </lineage>
</organism>
<dbReference type="GO" id="GO:0006508">
    <property type="term" value="P:proteolysis"/>
    <property type="evidence" value="ECO:0007669"/>
    <property type="project" value="UniProtKB-KW"/>
</dbReference>
<evidence type="ECO:0000313" key="13">
    <source>
        <dbReference type="Proteomes" id="UP000035681"/>
    </source>
</evidence>
<dbReference type="InterPro" id="IPR034035">
    <property type="entry name" value="Astacin-like_dom"/>
</dbReference>
<feature type="active site" evidence="9">
    <location>
        <position position="128"/>
    </location>
</feature>
<feature type="domain" description="Peptidase M12A" evidence="12">
    <location>
        <begin position="30"/>
        <end position="230"/>
    </location>
</feature>
<dbReference type="CDD" id="cd04280">
    <property type="entry name" value="ZnMc_astacin_like"/>
    <property type="match status" value="2"/>
</dbReference>
<evidence type="ECO:0000256" key="3">
    <source>
        <dbReference type="ARBA" id="ARBA00022723"/>
    </source>
</evidence>
<keyword evidence="3 9" id="KW-0479">Metal-binding</keyword>
<feature type="domain" description="Peptidase M12A" evidence="12">
    <location>
        <begin position="878"/>
        <end position="1073"/>
    </location>
</feature>
<dbReference type="InterPro" id="IPR000859">
    <property type="entry name" value="CUB_dom"/>
</dbReference>
<name>A0AAF5DF23_STRER</name>
<reference evidence="14" key="1">
    <citation type="submission" date="2024-02" db="UniProtKB">
        <authorList>
            <consortium name="WormBaseParasite"/>
        </authorList>
    </citation>
    <scope>IDENTIFICATION</scope>
</reference>
<feature type="binding site" evidence="9">
    <location>
        <position position="974"/>
    </location>
    <ligand>
        <name>Zn(2+)</name>
        <dbReference type="ChEBI" id="CHEBI:29105"/>
        <note>catalytic</note>
    </ligand>
</feature>
<feature type="binding site" evidence="9">
    <location>
        <position position="970"/>
    </location>
    <ligand>
        <name>Zn(2+)</name>
        <dbReference type="ChEBI" id="CHEBI:29105"/>
        <note>catalytic</note>
    </ligand>
</feature>
<feature type="binding site" evidence="9">
    <location>
        <position position="563"/>
    </location>
    <ligand>
        <name>Zn(2+)</name>
        <dbReference type="ChEBI" id="CHEBI:29105"/>
        <note>catalytic</note>
    </ligand>
</feature>
<dbReference type="SUPFAM" id="SSF55486">
    <property type="entry name" value="Metalloproteases ('zincins'), catalytic domain"/>
    <property type="match status" value="4"/>
</dbReference>
<dbReference type="PANTHER" id="PTHR10127:SF780">
    <property type="entry name" value="METALLOENDOPEPTIDASE"/>
    <property type="match status" value="1"/>
</dbReference>
<proteinExistence type="predicted"/>
<dbReference type="GO" id="GO:0004222">
    <property type="term" value="F:metalloendopeptidase activity"/>
    <property type="evidence" value="ECO:0007669"/>
    <property type="project" value="UniProtKB-UniRule"/>
</dbReference>
<dbReference type="PROSITE" id="PS00022">
    <property type="entry name" value="EGF_1"/>
    <property type="match status" value="3"/>
</dbReference>
<comment type="caution">
    <text evidence="8">Lacks conserved residue(s) required for the propagation of feature annotation.</text>
</comment>
<feature type="binding site" evidence="9">
    <location>
        <position position="557"/>
    </location>
    <ligand>
        <name>Zn(2+)</name>
        <dbReference type="ChEBI" id="CHEBI:29105"/>
        <note>catalytic</note>
    </ligand>
</feature>
<evidence type="ECO:0000256" key="8">
    <source>
        <dbReference type="PROSITE-ProRule" id="PRU00076"/>
    </source>
</evidence>
<evidence type="ECO:0000259" key="12">
    <source>
        <dbReference type="PROSITE" id="PS51864"/>
    </source>
</evidence>
<feature type="domain" description="Peptidase M12A" evidence="12">
    <location>
        <begin position="1296"/>
        <end position="1491"/>
    </location>
</feature>
<dbReference type="Gene3D" id="3.40.390.10">
    <property type="entry name" value="Collagenase (Catalytic Domain)"/>
    <property type="match status" value="5"/>
</dbReference>
<dbReference type="SMART" id="SM00042">
    <property type="entry name" value="CUB"/>
    <property type="match status" value="1"/>
</dbReference>
<feature type="active site" evidence="9">
    <location>
        <position position="554"/>
    </location>
</feature>
<feature type="binding site" evidence="9">
    <location>
        <position position="1388"/>
    </location>
    <ligand>
        <name>Zn(2+)</name>
        <dbReference type="ChEBI" id="CHEBI:29105"/>
        <note>catalytic</note>
    </ligand>
</feature>
<feature type="disulfide bond" evidence="9">
    <location>
        <begin position="917"/>
        <end position="1072"/>
    </location>
</feature>
<protein>
    <recommendedName>
        <fullName evidence="10">Metalloendopeptidase</fullName>
        <ecNumber evidence="10">3.4.24.-</ecNumber>
    </recommendedName>
</protein>
<evidence type="ECO:0000256" key="9">
    <source>
        <dbReference type="PROSITE-ProRule" id="PRU01211"/>
    </source>
</evidence>
<dbReference type="InterPro" id="IPR000742">
    <property type="entry name" value="EGF"/>
</dbReference>
<feature type="domain" description="EGF-like" evidence="11">
    <location>
        <begin position="1797"/>
        <end position="1837"/>
    </location>
</feature>
<feature type="active site" evidence="9">
    <location>
        <position position="1389"/>
    </location>
</feature>
<keyword evidence="6 9" id="KW-0482">Metalloprotease</keyword>